<dbReference type="GO" id="GO:0005524">
    <property type="term" value="F:ATP binding"/>
    <property type="evidence" value="ECO:0007669"/>
    <property type="project" value="UniProtKB-KW"/>
</dbReference>
<dbReference type="Gene3D" id="3.40.50.300">
    <property type="entry name" value="P-loop containing nucleotide triphosphate hydrolases"/>
    <property type="match status" value="1"/>
</dbReference>
<evidence type="ECO:0000313" key="10">
    <source>
        <dbReference type="EMBL" id="MFC6275253.1"/>
    </source>
</evidence>
<evidence type="ECO:0000256" key="6">
    <source>
        <dbReference type="ARBA" id="ARBA00023004"/>
    </source>
</evidence>
<evidence type="ECO:0000256" key="7">
    <source>
        <dbReference type="ARBA" id="ARBA00023065"/>
    </source>
</evidence>
<evidence type="ECO:0000256" key="2">
    <source>
        <dbReference type="ARBA" id="ARBA00022475"/>
    </source>
</evidence>
<dbReference type="SUPFAM" id="SSF52540">
    <property type="entry name" value="P-loop containing nucleoside triphosphate hydrolases"/>
    <property type="match status" value="1"/>
</dbReference>
<keyword evidence="8" id="KW-0472">Membrane</keyword>
<keyword evidence="1" id="KW-0813">Transport</keyword>
<evidence type="ECO:0000256" key="8">
    <source>
        <dbReference type="ARBA" id="ARBA00023136"/>
    </source>
</evidence>
<keyword evidence="4" id="KW-0547">Nucleotide-binding</keyword>
<accession>A0ABW1TN67</accession>
<dbReference type="CDD" id="cd03259">
    <property type="entry name" value="ABC_Carb_Solutes_like"/>
    <property type="match status" value="1"/>
</dbReference>
<dbReference type="Pfam" id="PF00005">
    <property type="entry name" value="ABC_tran"/>
    <property type="match status" value="1"/>
</dbReference>
<dbReference type="SMART" id="SM00382">
    <property type="entry name" value="AAA"/>
    <property type="match status" value="1"/>
</dbReference>
<name>A0ABW1TN67_9LACO</name>
<keyword evidence="5 10" id="KW-0067">ATP-binding</keyword>
<protein>
    <submittedName>
        <fullName evidence="10">ABC transporter ATP-binding protein</fullName>
    </submittedName>
</protein>
<dbReference type="PANTHER" id="PTHR42781">
    <property type="entry name" value="SPERMIDINE/PUTRESCINE IMPORT ATP-BINDING PROTEIN POTA"/>
    <property type="match status" value="1"/>
</dbReference>
<gene>
    <name evidence="10" type="ORF">ACFQET_06965</name>
</gene>
<dbReference type="InterPro" id="IPR050093">
    <property type="entry name" value="ABC_SmlMolc_Importer"/>
</dbReference>
<dbReference type="PANTHER" id="PTHR42781:SF4">
    <property type="entry name" value="SPERMIDINE_PUTRESCINE IMPORT ATP-BINDING PROTEIN POTA"/>
    <property type="match status" value="1"/>
</dbReference>
<evidence type="ECO:0000256" key="4">
    <source>
        <dbReference type="ARBA" id="ARBA00022741"/>
    </source>
</evidence>
<keyword evidence="3" id="KW-0410">Iron transport</keyword>
<dbReference type="PROSITE" id="PS50893">
    <property type="entry name" value="ABC_TRANSPORTER_2"/>
    <property type="match status" value="1"/>
</dbReference>
<organism evidence="10 11">
    <name type="scientific">Levilactobacillus tangyuanensis</name>
    <dbReference type="NCBI Taxonomy" id="2486021"/>
    <lineage>
        <taxon>Bacteria</taxon>
        <taxon>Bacillati</taxon>
        <taxon>Bacillota</taxon>
        <taxon>Bacilli</taxon>
        <taxon>Lactobacillales</taxon>
        <taxon>Lactobacillaceae</taxon>
        <taxon>Levilactobacillus</taxon>
    </lineage>
</organism>
<proteinExistence type="predicted"/>
<reference evidence="11" key="1">
    <citation type="journal article" date="2019" name="Int. J. Syst. Evol. Microbiol.">
        <title>The Global Catalogue of Microorganisms (GCM) 10K type strain sequencing project: providing services to taxonomists for standard genome sequencing and annotation.</title>
        <authorList>
            <consortium name="The Broad Institute Genomics Platform"/>
            <consortium name="The Broad Institute Genome Sequencing Center for Infectious Disease"/>
            <person name="Wu L."/>
            <person name="Ma J."/>
        </authorList>
    </citation>
    <scope>NUCLEOTIDE SEQUENCE [LARGE SCALE GENOMIC DNA]</scope>
    <source>
        <strain evidence="11">CCM 8907</strain>
    </source>
</reference>
<evidence type="ECO:0000256" key="5">
    <source>
        <dbReference type="ARBA" id="ARBA00022840"/>
    </source>
</evidence>
<sequence length="198" mass="22027">MQVALQDITLAYDYHHAILDHFSATIPDGELVALLGASGSGKTTILNLLAGLLTPRSGRVIFNQTDVTAQDSRQRNIGMVFQDYALYPHLTVRDNIAFPLKMAHVKRAERYQRVADLAKLVQVTDQLYEFPHKLSGGQQQRVAIARALAKQPDLLLLDEPLASLDTALREELRSVIRHIQQQTGVTALLVTHDQEDAL</sequence>
<keyword evidence="2" id="KW-1003">Cell membrane</keyword>
<dbReference type="Proteomes" id="UP001596191">
    <property type="component" value="Unassembled WGS sequence"/>
</dbReference>
<dbReference type="InterPro" id="IPR003593">
    <property type="entry name" value="AAA+_ATPase"/>
</dbReference>
<evidence type="ECO:0000256" key="1">
    <source>
        <dbReference type="ARBA" id="ARBA00022448"/>
    </source>
</evidence>
<feature type="domain" description="ABC transporter" evidence="9">
    <location>
        <begin position="3"/>
        <end position="198"/>
    </location>
</feature>
<comment type="caution">
    <text evidence="10">The sequence shown here is derived from an EMBL/GenBank/DDBJ whole genome shotgun (WGS) entry which is preliminary data.</text>
</comment>
<evidence type="ECO:0000259" key="9">
    <source>
        <dbReference type="PROSITE" id="PS50893"/>
    </source>
</evidence>
<evidence type="ECO:0000256" key="3">
    <source>
        <dbReference type="ARBA" id="ARBA00022496"/>
    </source>
</evidence>
<dbReference type="InterPro" id="IPR015853">
    <property type="entry name" value="ABC_transpr_FbpC"/>
</dbReference>
<dbReference type="PROSITE" id="PS00211">
    <property type="entry name" value="ABC_TRANSPORTER_1"/>
    <property type="match status" value="1"/>
</dbReference>
<dbReference type="InterPro" id="IPR017871">
    <property type="entry name" value="ABC_transporter-like_CS"/>
</dbReference>
<dbReference type="InterPro" id="IPR027417">
    <property type="entry name" value="P-loop_NTPase"/>
</dbReference>
<keyword evidence="11" id="KW-1185">Reference proteome</keyword>
<keyword evidence="6" id="KW-0408">Iron</keyword>
<dbReference type="RefSeq" id="WP_225417690.1">
    <property type="nucleotide sequence ID" value="NZ_JBHSSJ010000008.1"/>
</dbReference>
<dbReference type="EMBL" id="JBHSSJ010000008">
    <property type="protein sequence ID" value="MFC6275253.1"/>
    <property type="molecule type" value="Genomic_DNA"/>
</dbReference>
<dbReference type="InterPro" id="IPR003439">
    <property type="entry name" value="ABC_transporter-like_ATP-bd"/>
</dbReference>
<evidence type="ECO:0000313" key="11">
    <source>
        <dbReference type="Proteomes" id="UP001596191"/>
    </source>
</evidence>
<keyword evidence="7" id="KW-0406">Ion transport</keyword>